<name>A0A7W9SMN4_ARMRO</name>
<protein>
    <submittedName>
        <fullName evidence="1">Uncharacterized protein</fullName>
    </submittedName>
</protein>
<accession>A0A7W9SMN4</accession>
<reference evidence="1 2" key="1">
    <citation type="submission" date="2020-08" db="EMBL/GenBank/DDBJ databases">
        <title>Genomic Encyclopedia of Type Strains, Phase IV (KMG-IV): sequencing the most valuable type-strain genomes for metagenomic binning, comparative biology and taxonomic classification.</title>
        <authorList>
            <person name="Goeker M."/>
        </authorList>
    </citation>
    <scope>NUCLEOTIDE SEQUENCE [LARGE SCALE GENOMIC DNA]</scope>
    <source>
        <strain evidence="1 2">DSM 23562</strain>
    </source>
</reference>
<evidence type="ECO:0000313" key="2">
    <source>
        <dbReference type="Proteomes" id="UP000520814"/>
    </source>
</evidence>
<organism evidence="1 2">
    <name type="scientific">Armatimonas rosea</name>
    <dbReference type="NCBI Taxonomy" id="685828"/>
    <lineage>
        <taxon>Bacteria</taxon>
        <taxon>Bacillati</taxon>
        <taxon>Armatimonadota</taxon>
        <taxon>Armatimonadia</taxon>
        <taxon>Armatimonadales</taxon>
        <taxon>Armatimonadaceae</taxon>
        <taxon>Armatimonas</taxon>
    </lineage>
</organism>
<comment type="caution">
    <text evidence="1">The sequence shown here is derived from an EMBL/GenBank/DDBJ whole genome shotgun (WGS) entry which is preliminary data.</text>
</comment>
<proteinExistence type="predicted"/>
<dbReference type="EMBL" id="JACHGW010000001">
    <property type="protein sequence ID" value="MBB6048758.1"/>
    <property type="molecule type" value="Genomic_DNA"/>
</dbReference>
<dbReference type="Proteomes" id="UP000520814">
    <property type="component" value="Unassembled WGS sequence"/>
</dbReference>
<sequence>MLVPGWVCPYCGTDCSPIEGPPCDHFFLADGEFGWRFTSVAEQLHDAAFFRHPNLFRDLLYHDNICRQHFILRRALYEKSLEVYAFTDRPEAAVAAFQTAIR</sequence>
<keyword evidence="2" id="KW-1185">Reference proteome</keyword>
<evidence type="ECO:0000313" key="1">
    <source>
        <dbReference type="EMBL" id="MBB6048758.1"/>
    </source>
</evidence>
<dbReference type="RefSeq" id="WP_184192392.1">
    <property type="nucleotide sequence ID" value="NZ_JACHGW010000001.1"/>
</dbReference>
<gene>
    <name evidence="1" type="ORF">HNQ39_000520</name>
</gene>
<dbReference type="AlphaFoldDB" id="A0A7W9SMN4"/>